<comment type="caution">
    <text evidence="1">The sequence shown here is derived from an EMBL/GenBank/DDBJ whole genome shotgun (WGS) entry which is preliminary data.</text>
</comment>
<reference evidence="1" key="1">
    <citation type="journal article" date="2022" name="bioRxiv">
        <title>Population genetic analysis of Ophidiomyces ophidiicola, the causative agent of snake fungal disease, indicates recent introductions to the USA.</title>
        <authorList>
            <person name="Ladner J.T."/>
            <person name="Palmer J.M."/>
            <person name="Ettinger C.L."/>
            <person name="Stajich J.E."/>
            <person name="Farrell T.M."/>
            <person name="Glorioso B.M."/>
            <person name="Lawson B."/>
            <person name="Price S.J."/>
            <person name="Stengle A.G."/>
            <person name="Grear D.A."/>
            <person name="Lorch J.M."/>
        </authorList>
    </citation>
    <scope>NUCLEOTIDE SEQUENCE</scope>
    <source>
        <strain evidence="1">NWHC 24266-5</strain>
    </source>
</reference>
<protein>
    <submittedName>
        <fullName evidence="1">Uncharacterized protein</fullName>
    </submittedName>
</protein>
<evidence type="ECO:0000313" key="1">
    <source>
        <dbReference type="EMBL" id="KAI2389125.1"/>
    </source>
</evidence>
<organism evidence="1">
    <name type="scientific">Ophidiomyces ophidiicola</name>
    <dbReference type="NCBI Taxonomy" id="1387563"/>
    <lineage>
        <taxon>Eukaryota</taxon>
        <taxon>Fungi</taxon>
        <taxon>Dikarya</taxon>
        <taxon>Ascomycota</taxon>
        <taxon>Pezizomycotina</taxon>
        <taxon>Eurotiomycetes</taxon>
        <taxon>Eurotiomycetidae</taxon>
        <taxon>Onygenales</taxon>
        <taxon>Onygenaceae</taxon>
        <taxon>Ophidiomyces</taxon>
    </lineage>
</organism>
<name>A0ACB8V2S2_9EURO</name>
<dbReference type="EMBL" id="JALBCA010000026">
    <property type="protein sequence ID" value="KAI2389125.1"/>
    <property type="molecule type" value="Genomic_DNA"/>
</dbReference>
<sequence>MASPEVTSALATIDATSNQQTKSQLYNELLSSIISSSSPSTLAHNLIAFLGSILGDGVSIIASRPLLDAFIDALRNLPAPAKIEVGQHAIQALQSRSTSVEEQDAVIRETLADAFEAEEEYVAAAKVLQGIHLDSSQRLISDDAKVRMWIRIVRLYLEEDDPTSAEGFLNKIKNLPTKVQDPELKLHFQLSQARILDARRRFLDASQEYLNVSLATGVEEDDRLQALAAAIRCAVLAPAGPQRSRMLSRLYKDDRSSSLEEYAILEKIFRDQLLTPEEVKSFSTKLAPHQVAKTADGSTVVDKAVIEHNLLAASRLYENIRVENLASILGLTASGGMGAAEKAEIYAARMLEQGRLQGTIDQIDGVIFFDSIDGIGSMDIEGRSLKSWDAGVQRLTDEVEKVATSIMDEFPDFAIAQKVQ</sequence>
<accession>A0ACB8V2S2</accession>
<proteinExistence type="predicted"/>
<gene>
    <name evidence="1" type="ORF">LOY88_002283</name>
</gene>